<keyword evidence="8" id="KW-1185">Reference proteome</keyword>
<accession>A0ABQ7HAF4</accession>
<evidence type="ECO:0000256" key="5">
    <source>
        <dbReference type="RuleBase" id="RU362040"/>
    </source>
</evidence>
<sequence>MVLVLLLGDMHIPHRAADLPPQFKELLKPGKIHSILCAGNLCSKTLMEYLKSITSDVTLVQGDFDEFTSQELAVRTVGDFRLGLIHGHQVIPWGDQGGLSLLHRQLGVDVLVTAHVHEHKIVKTENGLQISLGSATGAYSSMQQSVTPSFVLLDIDGSKITAYTYHLVGGKIKIDRMEYVKPSRVEV</sequence>
<dbReference type="Gene3D" id="3.60.21.10">
    <property type="match status" value="1"/>
</dbReference>
<dbReference type="Proteomes" id="UP000815325">
    <property type="component" value="Unassembled WGS sequence"/>
</dbReference>
<comment type="similarity">
    <text evidence="1 5">Belongs to the VPS29 family.</text>
</comment>
<dbReference type="PANTHER" id="PTHR11124">
    <property type="entry name" value="VACUOLAR SORTING PROTEIN VPS29"/>
    <property type="match status" value="1"/>
</dbReference>
<keyword evidence="4" id="KW-0653">Protein transport</keyword>
<dbReference type="SUPFAM" id="SSF56300">
    <property type="entry name" value="Metallo-dependent phosphatases"/>
    <property type="match status" value="1"/>
</dbReference>
<evidence type="ECO:0000259" key="6">
    <source>
        <dbReference type="Pfam" id="PF12850"/>
    </source>
</evidence>
<evidence type="ECO:0000256" key="1">
    <source>
        <dbReference type="ARBA" id="ARBA00005945"/>
    </source>
</evidence>
<protein>
    <recommendedName>
        <fullName evidence="2 5">Vacuolar protein sorting-associated protein 29</fullName>
    </recommendedName>
</protein>
<dbReference type="Pfam" id="PF12850">
    <property type="entry name" value="Metallophos_2"/>
    <property type="match status" value="1"/>
</dbReference>
<comment type="caution">
    <text evidence="7">The sequence shown here is derived from an EMBL/GenBank/DDBJ whole genome shotgun (WGS) entry which is preliminary data.</text>
</comment>
<reference evidence="7" key="1">
    <citation type="submission" date="2017-08" db="EMBL/GenBank/DDBJ databases">
        <authorList>
            <person name="Polle J.E."/>
            <person name="Barry K."/>
            <person name="Cushman J."/>
            <person name="Schmutz J."/>
            <person name="Tran D."/>
            <person name="Hathwaick L.T."/>
            <person name="Yim W.C."/>
            <person name="Jenkins J."/>
            <person name="Mckie-Krisberg Z.M."/>
            <person name="Prochnik S."/>
            <person name="Lindquist E."/>
            <person name="Dockter R.B."/>
            <person name="Adam C."/>
            <person name="Molina H."/>
            <person name="Bunkerborg J."/>
            <person name="Jin E."/>
            <person name="Buchheim M."/>
            <person name="Magnuson J."/>
        </authorList>
    </citation>
    <scope>NUCLEOTIDE SEQUENCE</scope>
    <source>
        <strain evidence="7">CCAP 19/18</strain>
    </source>
</reference>
<evidence type="ECO:0000256" key="3">
    <source>
        <dbReference type="ARBA" id="ARBA00022448"/>
    </source>
</evidence>
<evidence type="ECO:0000256" key="2">
    <source>
        <dbReference type="ARBA" id="ARBA00017767"/>
    </source>
</evidence>
<dbReference type="CDD" id="cd07394">
    <property type="entry name" value="MPP_Vps29"/>
    <property type="match status" value="1"/>
</dbReference>
<evidence type="ECO:0000313" key="7">
    <source>
        <dbReference type="EMBL" id="KAF5843835.1"/>
    </source>
</evidence>
<proteinExistence type="inferred from homology"/>
<dbReference type="InterPro" id="IPR000979">
    <property type="entry name" value="Phosphodiesterase_MJ0936/Vps29"/>
</dbReference>
<evidence type="ECO:0000256" key="4">
    <source>
        <dbReference type="ARBA" id="ARBA00022927"/>
    </source>
</evidence>
<dbReference type="InterPro" id="IPR028661">
    <property type="entry name" value="Vps29"/>
</dbReference>
<dbReference type="InterPro" id="IPR029052">
    <property type="entry name" value="Metallo-depent_PP-like"/>
</dbReference>
<evidence type="ECO:0000313" key="8">
    <source>
        <dbReference type="Proteomes" id="UP000815325"/>
    </source>
</evidence>
<organism evidence="7 8">
    <name type="scientific">Dunaliella salina</name>
    <name type="common">Green alga</name>
    <name type="synonym">Protococcus salinus</name>
    <dbReference type="NCBI Taxonomy" id="3046"/>
    <lineage>
        <taxon>Eukaryota</taxon>
        <taxon>Viridiplantae</taxon>
        <taxon>Chlorophyta</taxon>
        <taxon>core chlorophytes</taxon>
        <taxon>Chlorophyceae</taxon>
        <taxon>CS clade</taxon>
        <taxon>Chlamydomonadales</taxon>
        <taxon>Dunaliellaceae</taxon>
        <taxon>Dunaliella</taxon>
    </lineage>
</organism>
<dbReference type="NCBIfam" id="TIGR00040">
    <property type="entry name" value="yfcE"/>
    <property type="match status" value="1"/>
</dbReference>
<dbReference type="EMBL" id="MU069437">
    <property type="protein sequence ID" value="KAF5843835.1"/>
    <property type="molecule type" value="Genomic_DNA"/>
</dbReference>
<name>A0ABQ7HAF4_DUNSA</name>
<keyword evidence="3" id="KW-0813">Transport</keyword>
<feature type="domain" description="Calcineurin-like phosphoesterase" evidence="6">
    <location>
        <begin position="4"/>
        <end position="156"/>
    </location>
</feature>
<dbReference type="InterPro" id="IPR024654">
    <property type="entry name" value="Calcineurin-like_PHP_lpxH"/>
</dbReference>
<gene>
    <name evidence="7" type="ORF">DUNSADRAFT_5072</name>
</gene>